<organism evidence="1 2">
    <name type="scientific">Gemmatimonas groenlandica</name>
    <dbReference type="NCBI Taxonomy" id="2732249"/>
    <lineage>
        <taxon>Bacteria</taxon>
        <taxon>Pseudomonadati</taxon>
        <taxon>Gemmatimonadota</taxon>
        <taxon>Gemmatimonadia</taxon>
        <taxon>Gemmatimonadales</taxon>
        <taxon>Gemmatimonadaceae</taxon>
        <taxon>Gemmatimonas</taxon>
    </lineage>
</organism>
<keyword evidence="2" id="KW-1185">Reference proteome</keyword>
<dbReference type="Pfam" id="PF16215">
    <property type="entry name" value="DUF4876"/>
    <property type="match status" value="1"/>
</dbReference>
<protein>
    <submittedName>
        <fullName evidence="1">DUF4876 domain-containing protein</fullName>
    </submittedName>
</protein>
<dbReference type="RefSeq" id="WP_171223697.1">
    <property type="nucleotide sequence ID" value="NZ_CP053085.1"/>
</dbReference>
<dbReference type="InterPro" id="IPR013783">
    <property type="entry name" value="Ig-like_fold"/>
</dbReference>
<evidence type="ECO:0000313" key="1">
    <source>
        <dbReference type="EMBL" id="QJR34271.1"/>
    </source>
</evidence>
<evidence type="ECO:0000313" key="2">
    <source>
        <dbReference type="Proteomes" id="UP000500938"/>
    </source>
</evidence>
<dbReference type="Proteomes" id="UP000500938">
    <property type="component" value="Chromosome"/>
</dbReference>
<reference evidence="1 2" key="1">
    <citation type="submission" date="2020-05" db="EMBL/GenBank/DDBJ databases">
        <title>Complete genome sequence of Gemmatimonas greenlandica TET16.</title>
        <authorList>
            <person name="Zeng Y."/>
        </authorList>
    </citation>
    <scope>NUCLEOTIDE SEQUENCE [LARGE SCALE GENOMIC DNA]</scope>
    <source>
        <strain evidence="1 2">TET16</strain>
    </source>
</reference>
<sequence length="471" mass="49506">MTPAFALAGSLRGTEMPNRVGRFRASTMYAVVLTAAAALATACGGGGVADTGGGPTTPTDTTRPPTVQRASVTARVTIDPADASLAQQAGIGVDGLTVRLTSSRAGEPVRTAVTGADGTARFDNLLEGIYTASVDRALTAAELQRLPVGQREAAVFAGGGQVVLTPPASRDASIALVGARRGSVVISEIFGNYGPPGSGTNNYVYGSYLEVYNNGDTTAYLDGMLLLQASGLHSSVTSIGGPSCDQSPNSARLDSTAVYTGTIIAFPGSGQDYPIRPGEAKVMAMDAVNHMVAAPEKEQVDLSRAQFEQFWTDGDVDNPESVNMVRVYGTTAGVFGRGLPYFSGSLQHVLLSRAARPFVTPVDVPYCGASGCTPRTSARVPSEYILDLMALEYSPLTPGYAVSEAQYPRCVPWTSPFYDRAPAPLVSTIQRKAIARRSLGRTADGREILQRTRNSARDLELAEPLRRSLNK</sequence>
<dbReference type="SUPFAM" id="SSF49478">
    <property type="entry name" value="Cna protein B-type domain"/>
    <property type="match status" value="1"/>
</dbReference>
<dbReference type="Gene3D" id="2.60.40.10">
    <property type="entry name" value="Immunoglobulins"/>
    <property type="match status" value="1"/>
</dbReference>
<dbReference type="AlphaFoldDB" id="A0A6M4IPR5"/>
<dbReference type="KEGG" id="ggr:HKW67_01425"/>
<dbReference type="InterPro" id="IPR032627">
    <property type="entry name" value="DUF4876"/>
</dbReference>
<dbReference type="EMBL" id="CP053085">
    <property type="protein sequence ID" value="QJR34271.1"/>
    <property type="molecule type" value="Genomic_DNA"/>
</dbReference>
<proteinExistence type="predicted"/>
<gene>
    <name evidence="1" type="ORF">HKW67_01425</name>
</gene>
<name>A0A6M4IPR5_9BACT</name>
<accession>A0A6M4IPR5</accession>